<sequence>MTHEPRTDTGTPTADELREQLEGTHDELGQIESLAGKADIKPQTAEKTAAVADRMRGKALHVAQLVMDTTPDPVLDKAGRVAGAARANRKPLLVAGAALIVFLLVRRGRGRR</sequence>
<evidence type="ECO:0000313" key="1">
    <source>
        <dbReference type="EMBL" id="MCC0093544.1"/>
    </source>
</evidence>
<dbReference type="EMBL" id="JAINUL010000001">
    <property type="protein sequence ID" value="MCC0093544.1"/>
    <property type="molecule type" value="Genomic_DNA"/>
</dbReference>
<accession>A0ABS8DY27</accession>
<evidence type="ECO:0008006" key="3">
    <source>
        <dbReference type="Google" id="ProtNLM"/>
    </source>
</evidence>
<name>A0ABS8DY27_9ACTN</name>
<dbReference type="RefSeq" id="WP_229334193.1">
    <property type="nucleotide sequence ID" value="NZ_JAINUL010000001.1"/>
</dbReference>
<dbReference type="Proteomes" id="UP001520654">
    <property type="component" value="Unassembled WGS sequence"/>
</dbReference>
<gene>
    <name evidence="1" type="ORF">K7B10_01790</name>
</gene>
<comment type="caution">
    <text evidence="1">The sequence shown here is derived from an EMBL/GenBank/DDBJ whole genome shotgun (WGS) entry which is preliminary data.</text>
</comment>
<organism evidence="1 2">
    <name type="scientific">Streptomyces flavotricini</name>
    <dbReference type="NCBI Taxonomy" id="66888"/>
    <lineage>
        <taxon>Bacteria</taxon>
        <taxon>Bacillati</taxon>
        <taxon>Actinomycetota</taxon>
        <taxon>Actinomycetes</taxon>
        <taxon>Kitasatosporales</taxon>
        <taxon>Streptomycetaceae</taxon>
        <taxon>Streptomyces</taxon>
    </lineage>
</organism>
<evidence type="ECO:0000313" key="2">
    <source>
        <dbReference type="Proteomes" id="UP001520654"/>
    </source>
</evidence>
<protein>
    <recommendedName>
        <fullName evidence="3">DUF3618 domain-containing protein</fullName>
    </recommendedName>
</protein>
<proteinExistence type="predicted"/>
<reference evidence="1 2" key="1">
    <citation type="submission" date="2021-08" db="EMBL/GenBank/DDBJ databases">
        <title>Genomic Architecture of Streptomyces flavotricini NGL1 and Streptomyces erythrochromogenes HMS4 With Differential Plant Beneficial attributes and laccase production capabilities.</title>
        <authorList>
            <person name="Salwan R."/>
            <person name="Kaur R."/>
            <person name="Sharma V."/>
        </authorList>
    </citation>
    <scope>NUCLEOTIDE SEQUENCE [LARGE SCALE GENOMIC DNA]</scope>
    <source>
        <strain evidence="1 2">NGL1</strain>
    </source>
</reference>
<keyword evidence="2" id="KW-1185">Reference proteome</keyword>